<evidence type="ECO:0000259" key="2">
    <source>
        <dbReference type="Pfam" id="PF20769"/>
    </source>
</evidence>
<comment type="caution">
    <text evidence="3">The sequence shown here is derived from an EMBL/GenBank/DDBJ whole genome shotgun (WGS) entry which is preliminary data.</text>
</comment>
<dbReference type="EMBL" id="JPVP01000055">
    <property type="protein sequence ID" value="KGR84954.1"/>
    <property type="molecule type" value="Genomic_DNA"/>
</dbReference>
<feature type="domain" description="Sporulation protein YpeB PepSY1 and PepSY2" evidence="1">
    <location>
        <begin position="158"/>
        <end position="341"/>
    </location>
</feature>
<dbReference type="AlphaFoldDB" id="A0A0A3IJN5"/>
<gene>
    <name evidence="3" type="ORF">CD32_10870</name>
</gene>
<dbReference type="RefSeq" id="WP_036154443.1">
    <property type="nucleotide sequence ID" value="NZ_BCVX01000005.1"/>
</dbReference>
<name>A0A0A3IJN5_9BACI</name>
<evidence type="ECO:0000313" key="4">
    <source>
        <dbReference type="Proteomes" id="UP000030437"/>
    </source>
</evidence>
<accession>A0A0A3IJN5</accession>
<dbReference type="eggNOG" id="COG2959">
    <property type="taxonomic scope" value="Bacteria"/>
</dbReference>
<organism evidence="3 4">
    <name type="scientific">Lysinibacillus odysseyi 34hs-1 = NBRC 100172</name>
    <dbReference type="NCBI Taxonomy" id="1220589"/>
    <lineage>
        <taxon>Bacteria</taxon>
        <taxon>Bacillati</taxon>
        <taxon>Bacillota</taxon>
        <taxon>Bacilli</taxon>
        <taxon>Bacillales</taxon>
        <taxon>Bacillaceae</taxon>
        <taxon>Lysinibacillus</taxon>
    </lineage>
</organism>
<dbReference type="Pfam" id="PF20769">
    <property type="entry name" value="YPEB_N"/>
    <property type="match status" value="1"/>
</dbReference>
<dbReference type="GO" id="GO:0009847">
    <property type="term" value="P:spore germination"/>
    <property type="evidence" value="ECO:0007669"/>
    <property type="project" value="InterPro"/>
</dbReference>
<reference evidence="3 4" key="1">
    <citation type="submission" date="2014-02" db="EMBL/GenBank/DDBJ databases">
        <title>Draft genome sequence of Lysinibacillus odysseyi NBRC 100172.</title>
        <authorList>
            <person name="Zhang F."/>
            <person name="Wang G."/>
            <person name="Zhang L."/>
        </authorList>
    </citation>
    <scope>NUCLEOTIDE SEQUENCE [LARGE SCALE GENOMIC DNA]</scope>
    <source>
        <strain evidence="3 4">NBRC 100172</strain>
    </source>
</reference>
<dbReference type="Proteomes" id="UP000030437">
    <property type="component" value="Unassembled WGS sequence"/>
</dbReference>
<evidence type="ECO:0000259" key="1">
    <source>
        <dbReference type="Pfam" id="PF14620"/>
    </source>
</evidence>
<dbReference type="Pfam" id="PF14620">
    <property type="entry name" value="YPEB_PepSY1-2"/>
    <property type="match status" value="1"/>
</dbReference>
<protein>
    <recommendedName>
        <fullName evidence="5">Sporulation protein</fullName>
    </recommendedName>
</protein>
<dbReference type="InterPro" id="IPR014239">
    <property type="entry name" value="YpeB_PepSY1-2"/>
</dbReference>
<dbReference type="OrthoDB" id="2372097at2"/>
<sequence length="415" mass="46795">MKNSLYLVGILLVAVLLYAVDLTKQNNELKQSMHAYYTNEMAAASAKMTQLSQAINQAQLFEDGEARDNEMQSIWRISNDLRNSIGKLPIHNGVANDMMSYLGRMGDQAKSGTQGDWQAIAQNMNSLKEEWNVATARFFSTGSNYDTWADGLLEEKSPFQTVSANLKSYQETDFPLTASESDYEKKRDLVHLTDKEVTKDEALQKMRELFPSTDGATVTVSMNADDAAYPFYHIQFARGSRLGYADITKKGGHILSFLLERPANDPQVTQQQAREMATSFLQKAGYTDAVYVEARENHEAWHFVFSRKSGDAIVYPDSIQLKLAKDTGELLGLNAMEYIQKENLPDTTPVELAMENYFADGVNVEETKLVYAENTGRELVLCYEVIARLDHEQNETFRVLIDANTHKVVQIEQLV</sequence>
<evidence type="ECO:0000313" key="3">
    <source>
        <dbReference type="EMBL" id="KGR84954.1"/>
    </source>
</evidence>
<dbReference type="STRING" id="1220589.CD32_10870"/>
<evidence type="ECO:0008006" key="5">
    <source>
        <dbReference type="Google" id="ProtNLM"/>
    </source>
</evidence>
<keyword evidence="4" id="KW-1185">Reference proteome</keyword>
<dbReference type="InterPro" id="IPR048402">
    <property type="entry name" value="YpeB_N"/>
</dbReference>
<proteinExistence type="predicted"/>
<feature type="domain" description="Sporulation protein YpeB N-terminal" evidence="2">
    <location>
        <begin position="25"/>
        <end position="115"/>
    </location>
</feature>